<organism evidence="2 3">
    <name type="scientific">Rubroshorea leprosula</name>
    <dbReference type="NCBI Taxonomy" id="152421"/>
    <lineage>
        <taxon>Eukaryota</taxon>
        <taxon>Viridiplantae</taxon>
        <taxon>Streptophyta</taxon>
        <taxon>Embryophyta</taxon>
        <taxon>Tracheophyta</taxon>
        <taxon>Spermatophyta</taxon>
        <taxon>Magnoliopsida</taxon>
        <taxon>eudicotyledons</taxon>
        <taxon>Gunneridae</taxon>
        <taxon>Pentapetalae</taxon>
        <taxon>rosids</taxon>
        <taxon>malvids</taxon>
        <taxon>Malvales</taxon>
        <taxon>Dipterocarpaceae</taxon>
        <taxon>Rubroshorea</taxon>
    </lineage>
</organism>
<gene>
    <name evidence="2" type="ORF">SLEP1_g58755</name>
</gene>
<protein>
    <submittedName>
        <fullName evidence="2">Uncharacterized protein</fullName>
    </submittedName>
</protein>
<dbReference type="AlphaFoldDB" id="A0AAV5MT55"/>
<dbReference type="EMBL" id="BPVZ01000622">
    <property type="protein sequence ID" value="GKV52164.1"/>
    <property type="molecule type" value="Genomic_DNA"/>
</dbReference>
<evidence type="ECO:0000313" key="2">
    <source>
        <dbReference type="EMBL" id="GKV52164.1"/>
    </source>
</evidence>
<feature type="transmembrane region" description="Helical" evidence="1">
    <location>
        <begin position="16"/>
        <end position="34"/>
    </location>
</feature>
<sequence>MQAFILRLAGRKMNPLVLSHNYTSPLFFFFFFLFNSRSDVFLSRTPFRYAFSKPAVVVLGFFILFFLKLSPFFFFLNFRPF</sequence>
<dbReference type="Proteomes" id="UP001054252">
    <property type="component" value="Unassembled WGS sequence"/>
</dbReference>
<name>A0AAV5MT55_9ROSI</name>
<reference evidence="2 3" key="1">
    <citation type="journal article" date="2021" name="Commun. Biol.">
        <title>The genome of Shorea leprosula (Dipterocarpaceae) highlights the ecological relevance of drought in aseasonal tropical rainforests.</title>
        <authorList>
            <person name="Ng K.K.S."/>
            <person name="Kobayashi M.J."/>
            <person name="Fawcett J.A."/>
            <person name="Hatakeyama M."/>
            <person name="Paape T."/>
            <person name="Ng C.H."/>
            <person name="Ang C.C."/>
            <person name="Tnah L.H."/>
            <person name="Lee C.T."/>
            <person name="Nishiyama T."/>
            <person name="Sese J."/>
            <person name="O'Brien M.J."/>
            <person name="Copetti D."/>
            <person name="Mohd Noor M.I."/>
            <person name="Ong R.C."/>
            <person name="Putra M."/>
            <person name="Sireger I.Z."/>
            <person name="Indrioko S."/>
            <person name="Kosugi Y."/>
            <person name="Izuno A."/>
            <person name="Isagi Y."/>
            <person name="Lee S.L."/>
            <person name="Shimizu K.K."/>
        </authorList>
    </citation>
    <scope>NUCLEOTIDE SEQUENCE [LARGE SCALE GENOMIC DNA]</scope>
    <source>
        <strain evidence="2">214</strain>
    </source>
</reference>
<accession>A0AAV5MT55</accession>
<evidence type="ECO:0000313" key="3">
    <source>
        <dbReference type="Proteomes" id="UP001054252"/>
    </source>
</evidence>
<keyword evidence="3" id="KW-1185">Reference proteome</keyword>
<keyword evidence="1" id="KW-0472">Membrane</keyword>
<evidence type="ECO:0000256" key="1">
    <source>
        <dbReference type="SAM" id="Phobius"/>
    </source>
</evidence>
<comment type="caution">
    <text evidence="2">The sequence shown here is derived from an EMBL/GenBank/DDBJ whole genome shotgun (WGS) entry which is preliminary data.</text>
</comment>
<keyword evidence="1" id="KW-1133">Transmembrane helix</keyword>
<keyword evidence="1" id="KW-0812">Transmembrane</keyword>
<feature type="transmembrane region" description="Helical" evidence="1">
    <location>
        <begin position="54"/>
        <end position="76"/>
    </location>
</feature>
<proteinExistence type="predicted"/>